<accession>A0AA41YR03</accession>
<evidence type="ECO:0000313" key="4">
    <source>
        <dbReference type="Proteomes" id="UP001165679"/>
    </source>
</evidence>
<organism evidence="3 4">
    <name type="scientific">Limobrevibacterium gyesilva</name>
    <dbReference type="NCBI Taxonomy" id="2991712"/>
    <lineage>
        <taxon>Bacteria</taxon>
        <taxon>Pseudomonadati</taxon>
        <taxon>Pseudomonadota</taxon>
        <taxon>Alphaproteobacteria</taxon>
        <taxon>Acetobacterales</taxon>
        <taxon>Acetobacteraceae</taxon>
        <taxon>Limobrevibacterium</taxon>
    </lineage>
</organism>
<dbReference type="PANTHER" id="PTHR44051:SF2">
    <property type="entry name" value="HYPOTHETICAL GLUTATHIONE S-TRANSFERASE LIKE PROTEIN"/>
    <property type="match status" value="1"/>
</dbReference>
<dbReference type="Gene3D" id="1.20.1050.10">
    <property type="match status" value="1"/>
</dbReference>
<dbReference type="Proteomes" id="UP001165679">
    <property type="component" value="Unassembled WGS sequence"/>
</dbReference>
<evidence type="ECO:0000313" key="3">
    <source>
        <dbReference type="EMBL" id="MCW3477131.1"/>
    </source>
</evidence>
<gene>
    <name evidence="3" type="ORF">OL599_21400</name>
</gene>
<dbReference type="SUPFAM" id="SSF47616">
    <property type="entry name" value="GST C-terminal domain-like"/>
    <property type="match status" value="1"/>
</dbReference>
<protein>
    <submittedName>
        <fullName evidence="3">Glutathione S-transferase family protein</fullName>
    </submittedName>
</protein>
<dbReference type="InterPro" id="IPR010987">
    <property type="entry name" value="Glutathione-S-Trfase_C-like"/>
</dbReference>
<dbReference type="InterPro" id="IPR004046">
    <property type="entry name" value="GST_C"/>
</dbReference>
<name>A0AA41YR03_9PROT</name>
<dbReference type="Gene3D" id="3.40.30.10">
    <property type="entry name" value="Glutaredoxin"/>
    <property type="match status" value="1"/>
</dbReference>
<feature type="domain" description="GST C-terminal" evidence="2">
    <location>
        <begin position="84"/>
        <end position="203"/>
    </location>
</feature>
<dbReference type="InterPro" id="IPR040079">
    <property type="entry name" value="Glutathione_S-Trfase"/>
</dbReference>
<dbReference type="InterPro" id="IPR036249">
    <property type="entry name" value="Thioredoxin-like_sf"/>
</dbReference>
<dbReference type="RefSeq" id="WP_264716059.1">
    <property type="nucleotide sequence ID" value="NZ_JAPDNT010000030.1"/>
</dbReference>
<dbReference type="AlphaFoldDB" id="A0AA41YR03"/>
<dbReference type="SFLD" id="SFLDS00019">
    <property type="entry name" value="Glutathione_Transferase_(cytos"/>
    <property type="match status" value="1"/>
</dbReference>
<sequence length="203" mass="22592">MITVYGYTPSGNCWKVATILRLAGRPFRWVEVDSNAGETRTPEFLARNPVGKIPVAELEDGTVLIESNAMLGHFAEGTLWLPAAGLARTRVYEWLFFEQYSHEPYIAVARNIVSFLRQSEQQAVRLEQCRVGGERALDVMERRLAGHQWLTDAGPTIADIALCGYTQVADEGGFELARWPGVSAWLGRMRGLPDIVMLDRAPG</sequence>
<dbReference type="SUPFAM" id="SSF52833">
    <property type="entry name" value="Thioredoxin-like"/>
    <property type="match status" value="1"/>
</dbReference>
<keyword evidence="4" id="KW-1185">Reference proteome</keyword>
<dbReference type="PROSITE" id="PS50404">
    <property type="entry name" value="GST_NTER"/>
    <property type="match status" value="1"/>
</dbReference>
<dbReference type="SFLD" id="SFLDG00358">
    <property type="entry name" value="Main_(cytGST)"/>
    <property type="match status" value="1"/>
</dbReference>
<dbReference type="Pfam" id="PF00043">
    <property type="entry name" value="GST_C"/>
    <property type="match status" value="1"/>
</dbReference>
<dbReference type="PANTHER" id="PTHR44051">
    <property type="entry name" value="GLUTATHIONE S-TRANSFERASE-RELATED"/>
    <property type="match status" value="1"/>
</dbReference>
<dbReference type="Pfam" id="PF13409">
    <property type="entry name" value="GST_N_2"/>
    <property type="match status" value="1"/>
</dbReference>
<dbReference type="InterPro" id="IPR004045">
    <property type="entry name" value="Glutathione_S-Trfase_N"/>
</dbReference>
<dbReference type="PROSITE" id="PS50405">
    <property type="entry name" value="GST_CTER"/>
    <property type="match status" value="1"/>
</dbReference>
<evidence type="ECO:0000259" key="2">
    <source>
        <dbReference type="PROSITE" id="PS50405"/>
    </source>
</evidence>
<feature type="domain" description="GST N-terminal" evidence="1">
    <location>
        <begin position="1"/>
        <end position="82"/>
    </location>
</feature>
<dbReference type="EMBL" id="JAPDNT010000030">
    <property type="protein sequence ID" value="MCW3477131.1"/>
    <property type="molecule type" value="Genomic_DNA"/>
</dbReference>
<comment type="caution">
    <text evidence="3">The sequence shown here is derived from an EMBL/GenBank/DDBJ whole genome shotgun (WGS) entry which is preliminary data.</text>
</comment>
<dbReference type="InterPro" id="IPR036282">
    <property type="entry name" value="Glutathione-S-Trfase_C_sf"/>
</dbReference>
<reference evidence="3" key="1">
    <citation type="submission" date="2022-09" db="EMBL/GenBank/DDBJ databases">
        <title>Rhodovastum sp. nov. RN2-1 isolated from soil in Seongnam, South Korea.</title>
        <authorList>
            <person name="Le N.T."/>
        </authorList>
    </citation>
    <scope>NUCLEOTIDE SEQUENCE</scope>
    <source>
        <strain evidence="3">RN2-1</strain>
    </source>
</reference>
<reference evidence="3" key="2">
    <citation type="submission" date="2022-10" db="EMBL/GenBank/DDBJ databases">
        <authorList>
            <person name="Trinh H.N."/>
        </authorList>
    </citation>
    <scope>NUCLEOTIDE SEQUENCE</scope>
    <source>
        <strain evidence="3">RN2-1</strain>
    </source>
</reference>
<dbReference type="CDD" id="cd03056">
    <property type="entry name" value="GST_N_4"/>
    <property type="match status" value="1"/>
</dbReference>
<evidence type="ECO:0000259" key="1">
    <source>
        <dbReference type="PROSITE" id="PS50404"/>
    </source>
</evidence>
<proteinExistence type="predicted"/>